<evidence type="ECO:0000313" key="3">
    <source>
        <dbReference type="EMBL" id="GGH11961.1"/>
    </source>
</evidence>
<dbReference type="EMBL" id="BMES01000001">
    <property type="protein sequence ID" value="GGH11961.1"/>
    <property type="molecule type" value="Genomic_DNA"/>
</dbReference>
<organism evidence="3 4">
    <name type="scientific">Alsobacter metallidurans</name>
    <dbReference type="NCBI Taxonomy" id="340221"/>
    <lineage>
        <taxon>Bacteria</taxon>
        <taxon>Pseudomonadati</taxon>
        <taxon>Pseudomonadota</taxon>
        <taxon>Alphaproteobacteria</taxon>
        <taxon>Hyphomicrobiales</taxon>
        <taxon>Alsobacteraceae</taxon>
        <taxon>Alsobacter</taxon>
    </lineage>
</organism>
<keyword evidence="1" id="KW-0378">Hydrolase</keyword>
<evidence type="ECO:0000259" key="2">
    <source>
        <dbReference type="Pfam" id="PF00561"/>
    </source>
</evidence>
<dbReference type="PRINTS" id="PR00111">
    <property type="entry name" value="ABHYDROLASE"/>
</dbReference>
<dbReference type="Pfam" id="PF00561">
    <property type="entry name" value="Abhydrolase_1"/>
    <property type="match status" value="1"/>
</dbReference>
<dbReference type="SUPFAM" id="SSF53474">
    <property type="entry name" value="alpha/beta-Hydrolases"/>
    <property type="match status" value="1"/>
</dbReference>
<keyword evidence="4" id="KW-1185">Reference proteome</keyword>
<reference evidence="3" key="2">
    <citation type="submission" date="2020-09" db="EMBL/GenBank/DDBJ databases">
        <authorList>
            <person name="Sun Q."/>
            <person name="Zhou Y."/>
        </authorList>
    </citation>
    <scope>NUCLEOTIDE SEQUENCE</scope>
    <source>
        <strain evidence="3">CGMCC 1.12214</strain>
    </source>
</reference>
<dbReference type="PANTHER" id="PTHR43329">
    <property type="entry name" value="EPOXIDE HYDROLASE"/>
    <property type="match status" value="1"/>
</dbReference>
<evidence type="ECO:0000256" key="1">
    <source>
        <dbReference type="ARBA" id="ARBA00022801"/>
    </source>
</evidence>
<dbReference type="AlphaFoldDB" id="A0A917I3W2"/>
<gene>
    <name evidence="3" type="ORF">GCM10007036_09400</name>
</gene>
<comment type="caution">
    <text evidence="3">The sequence shown here is derived from an EMBL/GenBank/DDBJ whole genome shotgun (WGS) entry which is preliminary data.</text>
</comment>
<feature type="domain" description="AB hydrolase-1" evidence="2">
    <location>
        <begin position="32"/>
        <end position="288"/>
    </location>
</feature>
<dbReference type="InterPro" id="IPR000073">
    <property type="entry name" value="AB_hydrolase_1"/>
</dbReference>
<name>A0A917I3W2_9HYPH</name>
<evidence type="ECO:0000313" key="4">
    <source>
        <dbReference type="Proteomes" id="UP000603912"/>
    </source>
</evidence>
<dbReference type="Proteomes" id="UP000603912">
    <property type="component" value="Unassembled WGS sequence"/>
</dbReference>
<dbReference type="RefSeq" id="WP_188516541.1">
    <property type="nucleotide sequence ID" value="NZ_BMES01000001.1"/>
</dbReference>
<dbReference type="InterPro" id="IPR029058">
    <property type="entry name" value="AB_hydrolase_fold"/>
</dbReference>
<sequence length="301" mass="32744">MSDLADLFPGFASKWINTEAGKIFARVGGEGPPLALIHGFPQTHVMWHRIAPELAKRFTVVAMDLRGYGWSTAPRGDGGREVYSKRAMAGDVVAVMQELGHVRFAVVGHDRGARVGYRLALDHPGRVERLALLDIVPTLLMWDRMDAKSAMQVYHWTFLAQPEPVPEKAIGGDPVAWLDHTLASWTKTKSLDGFDGRALAHYRAFFNNPDRIHACCEDYRAGATTDLAQDREDRAAGKIIDCPVAVIWGAAGIPAAGASPLDAWRETFAPKAVGEAVDAGHFLAEENPQATLAALLPFLTA</sequence>
<dbReference type="PRINTS" id="PR00412">
    <property type="entry name" value="EPOXHYDRLASE"/>
</dbReference>
<dbReference type="GO" id="GO:0016787">
    <property type="term" value="F:hydrolase activity"/>
    <property type="evidence" value="ECO:0007669"/>
    <property type="project" value="UniProtKB-KW"/>
</dbReference>
<protein>
    <submittedName>
        <fullName evidence="3">Haloacetate dehalogenase</fullName>
    </submittedName>
</protein>
<dbReference type="InterPro" id="IPR000639">
    <property type="entry name" value="Epox_hydrolase-like"/>
</dbReference>
<reference evidence="3" key="1">
    <citation type="journal article" date="2014" name="Int. J. Syst. Evol. Microbiol.">
        <title>Complete genome sequence of Corynebacterium casei LMG S-19264T (=DSM 44701T), isolated from a smear-ripened cheese.</title>
        <authorList>
            <consortium name="US DOE Joint Genome Institute (JGI-PGF)"/>
            <person name="Walter F."/>
            <person name="Albersmeier A."/>
            <person name="Kalinowski J."/>
            <person name="Ruckert C."/>
        </authorList>
    </citation>
    <scope>NUCLEOTIDE SEQUENCE</scope>
    <source>
        <strain evidence="3">CGMCC 1.12214</strain>
    </source>
</reference>
<accession>A0A917I3W2</accession>
<dbReference type="Gene3D" id="3.40.50.1820">
    <property type="entry name" value="alpha/beta hydrolase"/>
    <property type="match status" value="1"/>
</dbReference>
<proteinExistence type="predicted"/>